<dbReference type="RefSeq" id="WP_211103746.1">
    <property type="nucleotide sequence ID" value="NZ_VEWN01000017.1"/>
</dbReference>
<dbReference type="InterPro" id="IPR013785">
    <property type="entry name" value="Aldolase_TIM"/>
</dbReference>
<dbReference type="InterPro" id="IPR024023">
    <property type="entry name" value="rSAM_paired_HxsB"/>
</dbReference>
<dbReference type="Pfam" id="PF04055">
    <property type="entry name" value="Radical_SAM"/>
    <property type="match status" value="1"/>
</dbReference>
<dbReference type="SMART" id="SM00729">
    <property type="entry name" value="Elp3"/>
    <property type="match status" value="1"/>
</dbReference>
<dbReference type="NCBIfam" id="TIGR03978">
    <property type="entry name" value="rSAM_paired_1"/>
    <property type="match status" value="1"/>
</dbReference>
<dbReference type="GO" id="GO:0051536">
    <property type="term" value="F:iron-sulfur cluster binding"/>
    <property type="evidence" value="ECO:0007669"/>
    <property type="project" value="UniProtKB-KW"/>
</dbReference>
<dbReference type="InterPro" id="IPR058240">
    <property type="entry name" value="rSAM_sf"/>
</dbReference>
<evidence type="ECO:0000256" key="1">
    <source>
        <dbReference type="ARBA" id="ARBA00001966"/>
    </source>
</evidence>
<organism evidence="7 8">
    <name type="scientific">Azospirillum argentinense</name>
    <dbReference type="NCBI Taxonomy" id="2970906"/>
    <lineage>
        <taxon>Bacteria</taxon>
        <taxon>Pseudomonadati</taxon>
        <taxon>Pseudomonadota</taxon>
        <taxon>Alphaproteobacteria</taxon>
        <taxon>Rhodospirillales</taxon>
        <taxon>Azospirillaceae</taxon>
        <taxon>Azospirillum</taxon>
    </lineage>
</organism>
<dbReference type="PROSITE" id="PS51918">
    <property type="entry name" value="RADICAL_SAM"/>
    <property type="match status" value="1"/>
</dbReference>
<sequence>MAGRAPFSHLNEFRPSGPGYRHLPFRFARVPCVAGKVLVTSEVGEFEFLTDTEFRTFAAGTLDEASDTYANLQAKHFLVEGDASTAIRLVAAKYRTRKSFLRSGPALHVFVVTLRCDHSCRYCQVSRRAPDESCFDMSEETALAAIDRVFEVPSRTITVEFQGGEPLLAFPRIRQIVEAIEERNRSEGRCFTYTMTSTLHLVDDEMLAFFRKHGFQLSTSLDGPAGLHDANRPMPGRDSHRRTVETIERTRAALGPHAVSALTTLSRASLGHPEAIIDEYVRLGFPSVFLRPLSPFGFAARSAQRIGYTTEEFLRFYERALAYILKLNREGIRLQEAYAAILITHILTPFPTGYADLRSPTGSGLGALVYNYDGQVYASDESRMLAEMGDQTFRLGSVHDRYADLMASEAMQVLLATGVAEALPGCSDCAFLPYCGADPVFNLTREGDPVGHRPTNEHCAKHTGLFSILFRYLAEADPHVMSTFTSWATQRPVQCLPGAEAA</sequence>
<dbReference type="SFLD" id="SFLDG01384">
    <property type="entry name" value="thioether_bond_formation_requi"/>
    <property type="match status" value="1"/>
</dbReference>
<gene>
    <name evidence="7" type="ORF">FH063_003093</name>
</gene>
<dbReference type="PANTHER" id="PTHR43273:SF8">
    <property type="entry name" value="RADICAL SAM DOMAIN PROTEIN"/>
    <property type="match status" value="1"/>
</dbReference>
<evidence type="ECO:0000313" key="8">
    <source>
        <dbReference type="Proteomes" id="UP000325333"/>
    </source>
</evidence>
<dbReference type="PANTHER" id="PTHR43273">
    <property type="entry name" value="ANAEROBIC SULFATASE-MATURATING ENZYME HOMOLOG ASLB-RELATED"/>
    <property type="match status" value="1"/>
</dbReference>
<accession>A0A5B0KQW7</accession>
<reference evidence="7 8" key="1">
    <citation type="submission" date="2019-07" db="EMBL/GenBank/DDBJ databases">
        <title>Genome sequencing of the stress-tolerant strain Azospirillum brasilense Az19.</title>
        <authorList>
            <person name="Maroniche G.A."/>
            <person name="Garcia J.E."/>
            <person name="Pagnussat L."/>
            <person name="Amenta M."/>
            <person name="Creus C.M."/>
        </authorList>
    </citation>
    <scope>NUCLEOTIDE SEQUENCE [LARGE SCALE GENOMIC DNA]</scope>
    <source>
        <strain evidence="7 8">Az19</strain>
    </source>
</reference>
<dbReference type="GO" id="GO:0016491">
    <property type="term" value="F:oxidoreductase activity"/>
    <property type="evidence" value="ECO:0007669"/>
    <property type="project" value="InterPro"/>
</dbReference>
<proteinExistence type="predicted"/>
<evidence type="ECO:0000259" key="6">
    <source>
        <dbReference type="PROSITE" id="PS51918"/>
    </source>
</evidence>
<dbReference type="SFLD" id="SFLDG01067">
    <property type="entry name" value="SPASM/twitch_domain_containing"/>
    <property type="match status" value="1"/>
</dbReference>
<dbReference type="SUPFAM" id="SSF102114">
    <property type="entry name" value="Radical SAM enzymes"/>
    <property type="match status" value="1"/>
</dbReference>
<name>A0A5B0KQW7_9PROT</name>
<dbReference type="InterPro" id="IPR007197">
    <property type="entry name" value="rSAM"/>
</dbReference>
<keyword evidence="5" id="KW-0411">Iron-sulfur</keyword>
<dbReference type="InterPro" id="IPR023867">
    <property type="entry name" value="Sulphatase_maturase_rSAM"/>
</dbReference>
<evidence type="ECO:0000256" key="2">
    <source>
        <dbReference type="ARBA" id="ARBA00022691"/>
    </source>
</evidence>
<dbReference type="SFLD" id="SFLDG01386">
    <property type="entry name" value="main_SPASM_domain-containing"/>
    <property type="match status" value="1"/>
</dbReference>
<keyword evidence="4" id="KW-0408">Iron</keyword>
<feature type="domain" description="Radical SAM core" evidence="6">
    <location>
        <begin position="102"/>
        <end position="333"/>
    </location>
</feature>
<dbReference type="SFLD" id="SFLDS00029">
    <property type="entry name" value="Radical_SAM"/>
    <property type="match status" value="1"/>
</dbReference>
<protein>
    <recommendedName>
        <fullName evidence="6">Radical SAM core domain-containing protein</fullName>
    </recommendedName>
</protein>
<comment type="caution">
    <text evidence="7">The sequence shown here is derived from an EMBL/GenBank/DDBJ whole genome shotgun (WGS) entry which is preliminary data.</text>
</comment>
<dbReference type="Proteomes" id="UP000325333">
    <property type="component" value="Unassembled WGS sequence"/>
</dbReference>
<dbReference type="CDD" id="cd01335">
    <property type="entry name" value="Radical_SAM"/>
    <property type="match status" value="1"/>
</dbReference>
<evidence type="ECO:0000256" key="5">
    <source>
        <dbReference type="ARBA" id="ARBA00023014"/>
    </source>
</evidence>
<keyword evidence="2" id="KW-0949">S-adenosyl-L-methionine</keyword>
<dbReference type="AlphaFoldDB" id="A0A5B0KQW7"/>
<evidence type="ECO:0000256" key="4">
    <source>
        <dbReference type="ARBA" id="ARBA00023004"/>
    </source>
</evidence>
<dbReference type="GO" id="GO:0046872">
    <property type="term" value="F:metal ion binding"/>
    <property type="evidence" value="ECO:0007669"/>
    <property type="project" value="UniProtKB-KW"/>
</dbReference>
<keyword evidence="3" id="KW-0479">Metal-binding</keyword>
<dbReference type="EMBL" id="VEWN01000017">
    <property type="protein sequence ID" value="KAA1053174.1"/>
    <property type="molecule type" value="Genomic_DNA"/>
</dbReference>
<dbReference type="Gene3D" id="3.20.20.70">
    <property type="entry name" value="Aldolase class I"/>
    <property type="match status" value="1"/>
</dbReference>
<evidence type="ECO:0000256" key="3">
    <source>
        <dbReference type="ARBA" id="ARBA00022723"/>
    </source>
</evidence>
<comment type="cofactor">
    <cofactor evidence="1">
        <name>[4Fe-4S] cluster</name>
        <dbReference type="ChEBI" id="CHEBI:49883"/>
    </cofactor>
</comment>
<evidence type="ECO:0000313" key="7">
    <source>
        <dbReference type="EMBL" id="KAA1053174.1"/>
    </source>
</evidence>
<dbReference type="InterPro" id="IPR006638">
    <property type="entry name" value="Elp3/MiaA/NifB-like_rSAM"/>
</dbReference>